<evidence type="ECO:0000313" key="2">
    <source>
        <dbReference type="Proteomes" id="UP001153076"/>
    </source>
</evidence>
<dbReference type="Proteomes" id="UP001153076">
    <property type="component" value="Unassembled WGS sequence"/>
</dbReference>
<dbReference type="EMBL" id="JAKOGI010001628">
    <property type="protein sequence ID" value="KAJ8424651.1"/>
    <property type="molecule type" value="Genomic_DNA"/>
</dbReference>
<protein>
    <submittedName>
        <fullName evidence="1">Uncharacterized protein</fullName>
    </submittedName>
</protein>
<keyword evidence="2" id="KW-1185">Reference proteome</keyword>
<dbReference type="AlphaFoldDB" id="A0A9Q1GSP8"/>
<proteinExistence type="predicted"/>
<accession>A0A9Q1GSP8</accession>
<reference evidence="1" key="1">
    <citation type="submission" date="2022-04" db="EMBL/GenBank/DDBJ databases">
        <title>Carnegiea gigantea Genome sequencing and assembly v2.</title>
        <authorList>
            <person name="Copetti D."/>
            <person name="Sanderson M.J."/>
            <person name="Burquez A."/>
            <person name="Wojciechowski M.F."/>
        </authorList>
    </citation>
    <scope>NUCLEOTIDE SEQUENCE</scope>
    <source>
        <strain evidence="1">SGP5-SGP5p</strain>
        <tissue evidence="1">Aerial part</tissue>
    </source>
</reference>
<organism evidence="1 2">
    <name type="scientific">Carnegiea gigantea</name>
    <dbReference type="NCBI Taxonomy" id="171969"/>
    <lineage>
        <taxon>Eukaryota</taxon>
        <taxon>Viridiplantae</taxon>
        <taxon>Streptophyta</taxon>
        <taxon>Embryophyta</taxon>
        <taxon>Tracheophyta</taxon>
        <taxon>Spermatophyta</taxon>
        <taxon>Magnoliopsida</taxon>
        <taxon>eudicotyledons</taxon>
        <taxon>Gunneridae</taxon>
        <taxon>Pentapetalae</taxon>
        <taxon>Caryophyllales</taxon>
        <taxon>Cactineae</taxon>
        <taxon>Cactaceae</taxon>
        <taxon>Cactoideae</taxon>
        <taxon>Echinocereeae</taxon>
        <taxon>Carnegiea</taxon>
    </lineage>
</organism>
<name>A0A9Q1GSP8_9CARY</name>
<comment type="caution">
    <text evidence="1">The sequence shown here is derived from an EMBL/GenBank/DDBJ whole genome shotgun (WGS) entry which is preliminary data.</text>
</comment>
<gene>
    <name evidence="1" type="ORF">Cgig2_016920</name>
</gene>
<evidence type="ECO:0000313" key="1">
    <source>
        <dbReference type="EMBL" id="KAJ8424651.1"/>
    </source>
</evidence>
<sequence>MMHKDKLISNNWVEFLECMRITGRDPDKLTLVRKRIQNVVKELKELDSGTSENKISKLESFIGLSVLERIDILPPKQCHTKGSGKHLKGGKRNQWNNNNKDKDFVKLVDNKVTMTVVIVLQSFLLNLRLVSLVEEQSKLQNLDNVDRAHGGFQEAELSKSHKWDGDEYQNGLLLVTYNRALAVN</sequence>